<dbReference type="AlphaFoldDB" id="A0A8J6E570"/>
<dbReference type="EMBL" id="WNTK01065482">
    <property type="protein sequence ID" value="KAG9460479.1"/>
    <property type="molecule type" value="Genomic_DNA"/>
</dbReference>
<dbReference type="GO" id="GO:0036297">
    <property type="term" value="P:interstrand cross-link repair"/>
    <property type="evidence" value="ECO:0007669"/>
    <property type="project" value="TreeGrafter"/>
</dbReference>
<dbReference type="GO" id="GO:0003684">
    <property type="term" value="F:damaged DNA binding"/>
    <property type="evidence" value="ECO:0007669"/>
    <property type="project" value="TreeGrafter"/>
</dbReference>
<evidence type="ECO:0000259" key="1">
    <source>
        <dbReference type="Pfam" id="PF07522"/>
    </source>
</evidence>
<feature type="domain" description="DNA repair metallo-beta-lactamase" evidence="1">
    <location>
        <begin position="23"/>
        <end position="98"/>
    </location>
</feature>
<evidence type="ECO:0000313" key="2">
    <source>
        <dbReference type="EMBL" id="KAG9460479.1"/>
    </source>
</evidence>
<accession>A0A8J6E570</accession>
<organism evidence="2 3">
    <name type="scientific">Eleutherodactylus coqui</name>
    <name type="common">Puerto Rican coqui</name>
    <dbReference type="NCBI Taxonomy" id="57060"/>
    <lineage>
        <taxon>Eukaryota</taxon>
        <taxon>Metazoa</taxon>
        <taxon>Chordata</taxon>
        <taxon>Craniata</taxon>
        <taxon>Vertebrata</taxon>
        <taxon>Euteleostomi</taxon>
        <taxon>Amphibia</taxon>
        <taxon>Batrachia</taxon>
        <taxon>Anura</taxon>
        <taxon>Neobatrachia</taxon>
        <taxon>Hyloidea</taxon>
        <taxon>Eleutherodactylidae</taxon>
        <taxon>Eleutherodactylinae</taxon>
        <taxon>Eleutherodactylus</taxon>
        <taxon>Eleutherodactylus</taxon>
    </lineage>
</organism>
<reference evidence="2" key="1">
    <citation type="thesis" date="2020" institute="ProQuest LLC" country="789 East Eisenhower Parkway, Ann Arbor, MI, USA">
        <title>Comparative Genomics and Chromosome Evolution.</title>
        <authorList>
            <person name="Mudd A.B."/>
        </authorList>
    </citation>
    <scope>NUCLEOTIDE SEQUENCE</scope>
    <source>
        <strain evidence="2">HN-11 Male</strain>
        <tissue evidence="2">Kidney and liver</tissue>
    </source>
</reference>
<proteinExistence type="predicted"/>
<dbReference type="Gene3D" id="3.40.50.12650">
    <property type="match status" value="1"/>
</dbReference>
<feature type="non-terminal residue" evidence="2">
    <location>
        <position position="113"/>
    </location>
</feature>
<dbReference type="Proteomes" id="UP000770717">
    <property type="component" value="Unassembled WGS sequence"/>
</dbReference>
<dbReference type="PANTHER" id="PTHR23240:SF6">
    <property type="entry name" value="DNA CROSS-LINK REPAIR 1A PROTEIN"/>
    <property type="match status" value="1"/>
</dbReference>
<dbReference type="PANTHER" id="PTHR23240">
    <property type="entry name" value="DNA CROSS-LINK REPAIR PROTEIN PSO2/SNM1-RELATED"/>
    <property type="match status" value="1"/>
</dbReference>
<sequence length="113" mass="12820">VLGCKACMSQDKYKTMQCLESDEILARVTTDWHSTALHVLPMMQVHFKGLYAHLNKFSGKYDRVLAFKPTGWTYSEGCSSVAEIRPEIRGKVTLYGTCSASWRYINPEVQVPL</sequence>
<dbReference type="GO" id="GO:0035312">
    <property type="term" value="F:5'-3' DNA exonuclease activity"/>
    <property type="evidence" value="ECO:0007669"/>
    <property type="project" value="TreeGrafter"/>
</dbReference>
<protein>
    <recommendedName>
        <fullName evidence="1">DNA repair metallo-beta-lactamase domain-containing protein</fullName>
    </recommendedName>
</protein>
<comment type="caution">
    <text evidence="2">The sequence shown here is derived from an EMBL/GenBank/DDBJ whole genome shotgun (WGS) entry which is preliminary data.</text>
</comment>
<keyword evidence="3" id="KW-1185">Reference proteome</keyword>
<dbReference type="InterPro" id="IPR011084">
    <property type="entry name" value="DRMBL"/>
</dbReference>
<evidence type="ECO:0000313" key="3">
    <source>
        <dbReference type="Proteomes" id="UP000770717"/>
    </source>
</evidence>
<gene>
    <name evidence="2" type="ORF">GDO78_021564</name>
</gene>
<dbReference type="GO" id="GO:0006303">
    <property type="term" value="P:double-strand break repair via nonhomologous end joining"/>
    <property type="evidence" value="ECO:0007669"/>
    <property type="project" value="TreeGrafter"/>
</dbReference>
<dbReference type="OrthoDB" id="262529at2759"/>
<name>A0A8J6E570_ELECQ</name>
<dbReference type="Pfam" id="PF07522">
    <property type="entry name" value="DRMBL"/>
    <property type="match status" value="1"/>
</dbReference>